<dbReference type="EMBL" id="KQ947416">
    <property type="protein sequence ID" value="KUJ16320.1"/>
    <property type="molecule type" value="Genomic_DNA"/>
</dbReference>
<protein>
    <submittedName>
        <fullName evidence="1">Uncharacterized protein</fullName>
    </submittedName>
</protein>
<organism evidence="1 2">
    <name type="scientific">Mollisia scopiformis</name>
    <name type="common">Conifer needle endophyte fungus</name>
    <name type="synonym">Phialocephala scopiformis</name>
    <dbReference type="NCBI Taxonomy" id="149040"/>
    <lineage>
        <taxon>Eukaryota</taxon>
        <taxon>Fungi</taxon>
        <taxon>Dikarya</taxon>
        <taxon>Ascomycota</taxon>
        <taxon>Pezizomycotina</taxon>
        <taxon>Leotiomycetes</taxon>
        <taxon>Helotiales</taxon>
        <taxon>Mollisiaceae</taxon>
        <taxon>Mollisia</taxon>
    </lineage>
</organism>
<dbReference type="GeneID" id="28828191"/>
<gene>
    <name evidence="1" type="ORF">LY89DRAFT_719065</name>
</gene>
<keyword evidence="2" id="KW-1185">Reference proteome</keyword>
<dbReference type="InParanoid" id="A0A194X828"/>
<dbReference type="OrthoDB" id="6079484at2759"/>
<dbReference type="KEGG" id="psco:LY89DRAFT_719065"/>
<reference evidence="1 2" key="1">
    <citation type="submission" date="2015-10" db="EMBL/GenBank/DDBJ databases">
        <title>Full genome of DAOMC 229536 Phialocephala scopiformis, a fungal endophyte of spruce producing the potent anti-insectan compound rugulosin.</title>
        <authorList>
            <consortium name="DOE Joint Genome Institute"/>
            <person name="Walker A.K."/>
            <person name="Frasz S.L."/>
            <person name="Seifert K.A."/>
            <person name="Miller J.D."/>
            <person name="Mondo S.J."/>
            <person name="Labutti K."/>
            <person name="Lipzen A."/>
            <person name="Dockter R."/>
            <person name="Kennedy M."/>
            <person name="Grigoriev I.V."/>
            <person name="Spatafora J.W."/>
        </authorList>
    </citation>
    <scope>NUCLEOTIDE SEQUENCE [LARGE SCALE GENOMIC DNA]</scope>
    <source>
        <strain evidence="1 2">CBS 120377</strain>
    </source>
</reference>
<dbReference type="Proteomes" id="UP000070700">
    <property type="component" value="Unassembled WGS sequence"/>
</dbReference>
<sequence>MELDDKLKHGPGPDPTLTKCRLRTYHPAASTFLDLVDDPTGHEWQGAQRFKLRAGTRKASTKLIQEPSDLRAALQEIHSVPPITDWPAAQYVNDTDQQLDAIYQLMNPPSHLGNVELWNNDRTTLWEGGAHGSDAPLTHISRRKRLDIALESMKNRRLRSRSQLKPNRFYEDRITIPQGAKHAQKRTYSKATDFKRKAIQLLIKGKICSARPDTGSDRNIITEAFAKEHNIKIQQREEDKDVFVVGNGQYTRSVGKALVSCALFGGSESEQSLWFHVMAKCSAPIIMGREFLRKIRLYTENTHLLVD</sequence>
<dbReference type="InterPro" id="IPR021109">
    <property type="entry name" value="Peptidase_aspartic_dom_sf"/>
</dbReference>
<evidence type="ECO:0000313" key="2">
    <source>
        <dbReference type="Proteomes" id="UP000070700"/>
    </source>
</evidence>
<accession>A0A194X828</accession>
<evidence type="ECO:0000313" key="1">
    <source>
        <dbReference type="EMBL" id="KUJ16320.1"/>
    </source>
</evidence>
<proteinExistence type="predicted"/>
<dbReference type="AlphaFoldDB" id="A0A194X828"/>
<dbReference type="CDD" id="cd00303">
    <property type="entry name" value="retropepsin_like"/>
    <property type="match status" value="1"/>
</dbReference>
<dbReference type="SUPFAM" id="SSF50630">
    <property type="entry name" value="Acid proteases"/>
    <property type="match status" value="1"/>
</dbReference>
<dbReference type="Gene3D" id="2.40.70.10">
    <property type="entry name" value="Acid Proteases"/>
    <property type="match status" value="1"/>
</dbReference>
<name>A0A194X828_MOLSC</name>
<dbReference type="RefSeq" id="XP_018070675.1">
    <property type="nucleotide sequence ID" value="XM_018218465.1"/>
</dbReference>